<dbReference type="EMBL" id="PNJD01000015">
    <property type="protein sequence ID" value="PMP98167.1"/>
    <property type="molecule type" value="Genomic_DNA"/>
</dbReference>
<reference evidence="1 2" key="1">
    <citation type="submission" date="2018-01" db="EMBL/GenBank/DDBJ databases">
        <title>Metagenomic assembled genomes from two thermal pools in the Uzon Caldera, Kamchatka, Russia.</title>
        <authorList>
            <person name="Wilkins L."/>
            <person name="Ettinger C."/>
        </authorList>
    </citation>
    <scope>NUCLEOTIDE SEQUENCE [LARGE SCALE GENOMIC DNA]</scope>
    <source>
        <strain evidence="1">ARK-04</strain>
    </source>
</reference>
<evidence type="ECO:0000313" key="2">
    <source>
        <dbReference type="Proteomes" id="UP000235619"/>
    </source>
</evidence>
<dbReference type="AlphaFoldDB" id="A0A2N7QGT1"/>
<protein>
    <submittedName>
        <fullName evidence="1">Uncharacterized protein</fullName>
    </submittedName>
</protein>
<organism evidence="1 2">
    <name type="scientific">Thermodesulfobacterium geofontis</name>
    <dbReference type="NCBI Taxonomy" id="1295609"/>
    <lineage>
        <taxon>Bacteria</taxon>
        <taxon>Pseudomonadati</taxon>
        <taxon>Thermodesulfobacteriota</taxon>
        <taxon>Thermodesulfobacteria</taxon>
        <taxon>Thermodesulfobacteriales</taxon>
        <taxon>Thermodesulfobacteriaceae</taxon>
        <taxon>Thermodesulfobacterium</taxon>
    </lineage>
</organism>
<dbReference type="Proteomes" id="UP000235619">
    <property type="component" value="Unassembled WGS sequence"/>
</dbReference>
<evidence type="ECO:0000313" key="1">
    <source>
        <dbReference type="EMBL" id="PMP98167.1"/>
    </source>
</evidence>
<accession>A0A2N7QGT1</accession>
<proteinExistence type="predicted"/>
<gene>
    <name evidence="1" type="ORF">C0169_00260</name>
</gene>
<sequence length="84" mass="10070">MSKVYKVIEKGEEKIGELKCNKKELRDENILIQIAWISERYKIPLKLLNYIQNKEHTKFEIKNIKEEAVKEEPLRIPPGYKKEN</sequence>
<comment type="caution">
    <text evidence="1">The sequence shown here is derived from an EMBL/GenBank/DDBJ whole genome shotgun (WGS) entry which is preliminary data.</text>
</comment>
<name>A0A2N7QGT1_9BACT</name>